<organism evidence="1 2">
    <name type="scientific">Engystomops pustulosus</name>
    <name type="common">Tungara frog</name>
    <name type="synonym">Physalaemus pustulosus</name>
    <dbReference type="NCBI Taxonomy" id="76066"/>
    <lineage>
        <taxon>Eukaryota</taxon>
        <taxon>Metazoa</taxon>
        <taxon>Chordata</taxon>
        <taxon>Craniata</taxon>
        <taxon>Vertebrata</taxon>
        <taxon>Euteleostomi</taxon>
        <taxon>Amphibia</taxon>
        <taxon>Batrachia</taxon>
        <taxon>Anura</taxon>
        <taxon>Neobatrachia</taxon>
        <taxon>Hyloidea</taxon>
        <taxon>Leptodactylidae</taxon>
        <taxon>Leiuperinae</taxon>
        <taxon>Engystomops</taxon>
    </lineage>
</organism>
<protein>
    <submittedName>
        <fullName evidence="1">Uncharacterized protein</fullName>
    </submittedName>
</protein>
<sequence length="66" mass="7460">MGTADSHHFHVTSAGRGRGIPLQASFHKTMAQTITLYPKISYSNEQIHGPHLEKKNMLSIKIIRYI</sequence>
<evidence type="ECO:0000313" key="1">
    <source>
        <dbReference type="EMBL" id="KAG8539069.1"/>
    </source>
</evidence>
<accession>A0AAV6YV48</accession>
<keyword evidence="2" id="KW-1185">Reference proteome</keyword>
<reference evidence="1" key="1">
    <citation type="thesis" date="2020" institute="ProQuest LLC" country="789 East Eisenhower Parkway, Ann Arbor, MI, USA">
        <title>Comparative Genomics and Chromosome Evolution.</title>
        <authorList>
            <person name="Mudd A.B."/>
        </authorList>
    </citation>
    <scope>NUCLEOTIDE SEQUENCE</scope>
    <source>
        <strain evidence="1">237g6f4</strain>
        <tissue evidence="1">Blood</tissue>
    </source>
</reference>
<dbReference type="Proteomes" id="UP000824782">
    <property type="component" value="Unassembled WGS sequence"/>
</dbReference>
<proteinExistence type="predicted"/>
<dbReference type="EMBL" id="WNYA01016688">
    <property type="protein sequence ID" value="KAG8539069.1"/>
    <property type="molecule type" value="Genomic_DNA"/>
</dbReference>
<name>A0AAV6YV48_ENGPU</name>
<evidence type="ECO:0000313" key="2">
    <source>
        <dbReference type="Proteomes" id="UP000824782"/>
    </source>
</evidence>
<dbReference type="AlphaFoldDB" id="A0AAV6YV48"/>
<comment type="caution">
    <text evidence="1">The sequence shown here is derived from an EMBL/GenBank/DDBJ whole genome shotgun (WGS) entry which is preliminary data.</text>
</comment>
<gene>
    <name evidence="1" type="ORF">GDO81_021518</name>
</gene>